<accession>A0A2I0LBM3</accession>
<keyword evidence="2" id="KW-0472">Membrane</keyword>
<reference evidence="3 4" key="1">
    <citation type="submission" date="2017-11" db="EMBL/GenBank/DDBJ databases">
        <title>De-novo sequencing of pomegranate (Punica granatum L.) genome.</title>
        <authorList>
            <person name="Akparov Z."/>
            <person name="Amiraslanov A."/>
            <person name="Hajiyeva S."/>
            <person name="Abbasov M."/>
            <person name="Kaur K."/>
            <person name="Hamwieh A."/>
            <person name="Solovyev V."/>
            <person name="Salamov A."/>
            <person name="Braich B."/>
            <person name="Kosarev P."/>
            <person name="Mahmoud A."/>
            <person name="Hajiyev E."/>
            <person name="Babayeva S."/>
            <person name="Izzatullayeva V."/>
            <person name="Mammadov A."/>
            <person name="Mammadov A."/>
            <person name="Sharifova S."/>
            <person name="Ojaghi J."/>
            <person name="Eynullazada K."/>
            <person name="Bayramov B."/>
            <person name="Abdulazimova A."/>
            <person name="Shahmuradov I."/>
        </authorList>
    </citation>
    <scope>NUCLEOTIDE SEQUENCE [LARGE SCALE GENOMIC DNA]</scope>
    <source>
        <strain evidence="4">cv. AG2017</strain>
        <tissue evidence="3">Leaf</tissue>
    </source>
</reference>
<dbReference type="EMBL" id="PGOL01000061">
    <property type="protein sequence ID" value="PKI78094.1"/>
    <property type="molecule type" value="Genomic_DNA"/>
</dbReference>
<evidence type="ECO:0000256" key="1">
    <source>
        <dbReference type="SAM" id="MobiDB-lite"/>
    </source>
</evidence>
<name>A0A2I0LBM3_PUNGR</name>
<evidence type="ECO:0000313" key="4">
    <source>
        <dbReference type="Proteomes" id="UP000233551"/>
    </source>
</evidence>
<gene>
    <name evidence="3" type="ORF">CRG98_001544</name>
</gene>
<feature type="region of interest" description="Disordered" evidence="1">
    <location>
        <begin position="20"/>
        <end position="44"/>
    </location>
</feature>
<evidence type="ECO:0000313" key="3">
    <source>
        <dbReference type="EMBL" id="PKI78094.1"/>
    </source>
</evidence>
<keyword evidence="4" id="KW-1185">Reference proteome</keyword>
<protein>
    <submittedName>
        <fullName evidence="3">Uncharacterized protein</fullName>
    </submittedName>
</protein>
<comment type="caution">
    <text evidence="3">The sequence shown here is derived from an EMBL/GenBank/DDBJ whole genome shotgun (WGS) entry which is preliminary data.</text>
</comment>
<dbReference type="AlphaFoldDB" id="A0A2I0LBM3"/>
<organism evidence="3 4">
    <name type="scientific">Punica granatum</name>
    <name type="common">Pomegranate</name>
    <dbReference type="NCBI Taxonomy" id="22663"/>
    <lineage>
        <taxon>Eukaryota</taxon>
        <taxon>Viridiplantae</taxon>
        <taxon>Streptophyta</taxon>
        <taxon>Embryophyta</taxon>
        <taxon>Tracheophyta</taxon>
        <taxon>Spermatophyta</taxon>
        <taxon>Magnoliopsida</taxon>
        <taxon>eudicotyledons</taxon>
        <taxon>Gunneridae</taxon>
        <taxon>Pentapetalae</taxon>
        <taxon>rosids</taxon>
        <taxon>malvids</taxon>
        <taxon>Myrtales</taxon>
        <taxon>Lythraceae</taxon>
        <taxon>Punica</taxon>
    </lineage>
</organism>
<sequence>MKNITPRTHLTTTLGLRLHQSHPTTAPSSYLRQPCTAANGLQPPPELRRVAAPLPPCGVQSRRFLGAPNQHHNSRLPPSQPTWRWPLEAWENRRRRRKLRGPSLRMVKTSIRRLQKEGDRIFKEQLGHEKRRRGVGQESVGRQERIERWSSVAREKGVVVFLFIYLFIIVFFKRRAYMRGDDNGLK</sequence>
<dbReference type="Proteomes" id="UP000233551">
    <property type="component" value="Unassembled WGS sequence"/>
</dbReference>
<keyword evidence="2" id="KW-1133">Transmembrane helix</keyword>
<proteinExistence type="predicted"/>
<keyword evidence="2" id="KW-0812">Transmembrane</keyword>
<feature type="compositionally biased region" description="Polar residues" evidence="1">
    <location>
        <begin position="21"/>
        <end position="31"/>
    </location>
</feature>
<evidence type="ECO:0000256" key="2">
    <source>
        <dbReference type="SAM" id="Phobius"/>
    </source>
</evidence>
<feature type="transmembrane region" description="Helical" evidence="2">
    <location>
        <begin position="158"/>
        <end position="177"/>
    </location>
</feature>